<protein>
    <submittedName>
        <fullName evidence="10">Uncharacterized protein</fullName>
    </submittedName>
</protein>
<evidence type="ECO:0000256" key="6">
    <source>
        <dbReference type="SAM" id="MobiDB-lite"/>
    </source>
</evidence>
<proteinExistence type="inferred from homology"/>
<dbReference type="SMART" id="SM00848">
    <property type="entry name" value="Inhibitor_I29"/>
    <property type="match status" value="1"/>
</dbReference>
<dbReference type="InterPro" id="IPR013201">
    <property type="entry name" value="Prot_inhib_I29"/>
</dbReference>
<evidence type="ECO:0000313" key="11">
    <source>
        <dbReference type="Proteomes" id="UP000734854"/>
    </source>
</evidence>
<dbReference type="InterPro" id="IPR025661">
    <property type="entry name" value="Pept_asp_AS"/>
</dbReference>
<dbReference type="FunFam" id="3.90.70.10:FF:000068">
    <property type="entry name" value="Cysteine protease 1"/>
    <property type="match status" value="1"/>
</dbReference>
<evidence type="ECO:0000313" key="10">
    <source>
        <dbReference type="EMBL" id="KAG6512073.1"/>
    </source>
</evidence>
<dbReference type="PROSITE" id="PS00139">
    <property type="entry name" value="THIOL_PROTEASE_CYS"/>
    <property type="match status" value="1"/>
</dbReference>
<evidence type="ECO:0000256" key="1">
    <source>
        <dbReference type="ARBA" id="ARBA00008455"/>
    </source>
</evidence>
<dbReference type="Proteomes" id="UP000734854">
    <property type="component" value="Unassembled WGS sequence"/>
</dbReference>
<evidence type="ECO:0000256" key="2">
    <source>
        <dbReference type="ARBA" id="ARBA00022670"/>
    </source>
</evidence>
<dbReference type="Pfam" id="PF00112">
    <property type="entry name" value="Peptidase_C1"/>
    <property type="match status" value="1"/>
</dbReference>
<keyword evidence="11" id="KW-1185">Reference proteome</keyword>
<dbReference type="EMBL" id="JACMSC010000008">
    <property type="protein sequence ID" value="KAG6512073.1"/>
    <property type="molecule type" value="Genomic_DNA"/>
</dbReference>
<evidence type="ECO:0000256" key="7">
    <source>
        <dbReference type="SAM" id="Phobius"/>
    </source>
</evidence>
<dbReference type="InterPro" id="IPR039417">
    <property type="entry name" value="Peptidase_C1A_papain-like"/>
</dbReference>
<dbReference type="GO" id="GO:0006508">
    <property type="term" value="P:proteolysis"/>
    <property type="evidence" value="ECO:0007669"/>
    <property type="project" value="UniProtKB-KW"/>
</dbReference>
<dbReference type="InterPro" id="IPR000169">
    <property type="entry name" value="Pept_cys_AS"/>
</dbReference>
<keyword evidence="5" id="KW-1015">Disulfide bond</keyword>
<evidence type="ECO:0000259" key="9">
    <source>
        <dbReference type="SMART" id="SM00848"/>
    </source>
</evidence>
<dbReference type="PANTHER" id="PTHR12411">
    <property type="entry name" value="CYSTEINE PROTEASE FAMILY C1-RELATED"/>
    <property type="match status" value="1"/>
</dbReference>
<keyword evidence="7" id="KW-0812">Transmembrane</keyword>
<dbReference type="InterPro" id="IPR000668">
    <property type="entry name" value="Peptidase_C1A_C"/>
</dbReference>
<evidence type="ECO:0000256" key="5">
    <source>
        <dbReference type="ARBA" id="ARBA00023157"/>
    </source>
</evidence>
<keyword evidence="4" id="KW-0788">Thiol protease</keyword>
<sequence>MEKSSSKCKQASGYTAYSLAVGTVAKPVLAVGTATRPVLAADTTIRLILVAAVATSRVLAAAATASHQGTVRQSHAGSQHSTPAAASSFSLLFSSLLILLMASPVAIALFLLFSSAFAVVSSVPCQDVLTLSKQGGAVPVRSDEEVRMLYLEWRAKNHPAENYLDLNEYRLEVFKENLQFVDEHNAAADRGEQSFRLGMNRFADLTNEEYRARFLGNFSQMRSTSRKISSRYLLREGDNLLDSIDWRENGAVVQVKNQARCGSCWAFSAVAAIEGINQIVTGNLISLSEQELVDCDAGNRACNGGLMDAAFRFIINNGGINSEENYPYIGQKGTCNTNKRNAHVASIDWYENVPRNNEQSLQKAVANQPVSVAIESAGRAFQLYHSGIFTGTCGTALDHGVTIVGYGTENGKDYWIVKNSWGENWGEFGYIRMERNIADSAGKCVSYRLAFFSGRQPRWGGGAEASLSPPCRSTTGLKPPQPLESLEKFLTVRRSSVNGRHAGGKGLKPPSAPPSPPSVRH</sequence>
<evidence type="ECO:0000256" key="3">
    <source>
        <dbReference type="ARBA" id="ARBA00022801"/>
    </source>
</evidence>
<feature type="domain" description="Peptidase C1A papain C-terminal" evidence="8">
    <location>
        <begin position="240"/>
        <end position="449"/>
    </location>
</feature>
<feature type="domain" description="Cathepsin propeptide inhibitor" evidence="9">
    <location>
        <begin position="150"/>
        <end position="210"/>
    </location>
</feature>
<comment type="caution">
    <text evidence="10">The sequence shown here is derived from an EMBL/GenBank/DDBJ whole genome shotgun (WGS) entry which is preliminary data.</text>
</comment>
<dbReference type="AlphaFoldDB" id="A0A8J5GQK0"/>
<name>A0A8J5GQK0_ZINOF</name>
<gene>
    <name evidence="10" type="ORF">ZIOFF_030166</name>
</gene>
<reference evidence="10 11" key="1">
    <citation type="submission" date="2020-08" db="EMBL/GenBank/DDBJ databases">
        <title>Plant Genome Project.</title>
        <authorList>
            <person name="Zhang R.-G."/>
        </authorList>
    </citation>
    <scope>NUCLEOTIDE SEQUENCE [LARGE SCALE GENOMIC DNA]</scope>
    <source>
        <tissue evidence="10">Rhizome</tissue>
    </source>
</reference>
<dbReference type="SUPFAM" id="SSF54001">
    <property type="entry name" value="Cysteine proteinases"/>
    <property type="match status" value="1"/>
</dbReference>
<dbReference type="PROSITE" id="PS00639">
    <property type="entry name" value="THIOL_PROTEASE_HIS"/>
    <property type="match status" value="1"/>
</dbReference>
<feature type="transmembrane region" description="Helical" evidence="7">
    <location>
        <begin position="96"/>
        <end position="120"/>
    </location>
</feature>
<keyword evidence="2" id="KW-0645">Protease</keyword>
<organism evidence="10 11">
    <name type="scientific">Zingiber officinale</name>
    <name type="common">Ginger</name>
    <name type="synonym">Amomum zingiber</name>
    <dbReference type="NCBI Taxonomy" id="94328"/>
    <lineage>
        <taxon>Eukaryota</taxon>
        <taxon>Viridiplantae</taxon>
        <taxon>Streptophyta</taxon>
        <taxon>Embryophyta</taxon>
        <taxon>Tracheophyta</taxon>
        <taxon>Spermatophyta</taxon>
        <taxon>Magnoliopsida</taxon>
        <taxon>Liliopsida</taxon>
        <taxon>Zingiberales</taxon>
        <taxon>Zingiberaceae</taxon>
        <taxon>Zingiber</taxon>
    </lineage>
</organism>
<dbReference type="Gene3D" id="3.90.70.10">
    <property type="entry name" value="Cysteine proteinases"/>
    <property type="match status" value="1"/>
</dbReference>
<accession>A0A8J5GQK0</accession>
<keyword evidence="7" id="KW-0472">Membrane</keyword>
<evidence type="ECO:0000256" key="4">
    <source>
        <dbReference type="ARBA" id="ARBA00022807"/>
    </source>
</evidence>
<keyword evidence="7" id="KW-1133">Transmembrane helix</keyword>
<dbReference type="InterPro" id="IPR038765">
    <property type="entry name" value="Papain-like_cys_pep_sf"/>
</dbReference>
<feature type="compositionally biased region" description="Pro residues" evidence="6">
    <location>
        <begin position="510"/>
        <end position="521"/>
    </location>
</feature>
<comment type="similarity">
    <text evidence="1">Belongs to the peptidase C1 family.</text>
</comment>
<dbReference type="CDD" id="cd02248">
    <property type="entry name" value="Peptidase_C1A"/>
    <property type="match status" value="1"/>
</dbReference>
<dbReference type="InterPro" id="IPR013128">
    <property type="entry name" value="Peptidase_C1A"/>
</dbReference>
<feature type="region of interest" description="Disordered" evidence="6">
    <location>
        <begin position="459"/>
        <end position="521"/>
    </location>
</feature>
<dbReference type="PRINTS" id="PR00705">
    <property type="entry name" value="PAPAIN"/>
</dbReference>
<dbReference type="SMART" id="SM00645">
    <property type="entry name" value="Pept_C1"/>
    <property type="match status" value="1"/>
</dbReference>
<dbReference type="GO" id="GO:0008234">
    <property type="term" value="F:cysteine-type peptidase activity"/>
    <property type="evidence" value="ECO:0007669"/>
    <property type="project" value="UniProtKB-KW"/>
</dbReference>
<evidence type="ECO:0000259" key="8">
    <source>
        <dbReference type="SMART" id="SM00645"/>
    </source>
</evidence>
<keyword evidence="3" id="KW-0378">Hydrolase</keyword>
<dbReference type="InterPro" id="IPR025660">
    <property type="entry name" value="Pept_his_AS"/>
</dbReference>
<dbReference type="PROSITE" id="PS00640">
    <property type="entry name" value="THIOL_PROTEASE_ASN"/>
    <property type="match status" value="1"/>
</dbReference>
<dbReference type="Pfam" id="PF08246">
    <property type="entry name" value="Inhibitor_I29"/>
    <property type="match status" value="1"/>
</dbReference>